<dbReference type="CDD" id="cd00060">
    <property type="entry name" value="FHA"/>
    <property type="match status" value="1"/>
</dbReference>
<dbReference type="InterPro" id="IPR008984">
    <property type="entry name" value="SMAD_FHA_dom_sf"/>
</dbReference>
<dbReference type="SMART" id="SM00240">
    <property type="entry name" value="FHA"/>
    <property type="match status" value="1"/>
</dbReference>
<dbReference type="PROSITE" id="PS50125">
    <property type="entry name" value="GUANYLATE_CYCLASE_2"/>
    <property type="match status" value="1"/>
</dbReference>
<evidence type="ECO:0000313" key="5">
    <source>
        <dbReference type="Proteomes" id="UP000078287"/>
    </source>
</evidence>
<dbReference type="Gene3D" id="2.60.200.20">
    <property type="match status" value="1"/>
</dbReference>
<evidence type="ECO:0000256" key="1">
    <source>
        <dbReference type="ARBA" id="ARBA00005381"/>
    </source>
</evidence>
<evidence type="ECO:0000313" key="4">
    <source>
        <dbReference type="EMBL" id="OAN47403.1"/>
    </source>
</evidence>
<feature type="domain" description="Guanylate cyclase" evidence="3">
    <location>
        <begin position="321"/>
        <end position="456"/>
    </location>
</feature>
<dbReference type="PANTHER" id="PTHR43081:SF20">
    <property type="entry name" value="TWO-COMPONENT RESPONSE REGULATOR"/>
    <property type="match status" value="1"/>
</dbReference>
<dbReference type="SUPFAM" id="SSF55781">
    <property type="entry name" value="GAF domain-like"/>
    <property type="match status" value="1"/>
</dbReference>
<dbReference type="InterPro" id="IPR029787">
    <property type="entry name" value="Nucleotide_cyclase"/>
</dbReference>
<dbReference type="RefSeq" id="WP_066784622.1">
    <property type="nucleotide sequence ID" value="NZ_LWQS01000038.1"/>
</dbReference>
<dbReference type="PROSITE" id="PS50006">
    <property type="entry name" value="FHA_DOMAIN"/>
    <property type="match status" value="1"/>
</dbReference>
<gene>
    <name evidence="4" type="ORF">A6A03_01290</name>
</gene>
<evidence type="ECO:0000259" key="2">
    <source>
        <dbReference type="PROSITE" id="PS50006"/>
    </source>
</evidence>
<proteinExistence type="inferred from homology"/>
<dbReference type="SMART" id="SM00044">
    <property type="entry name" value="CYCc"/>
    <property type="match status" value="1"/>
</dbReference>
<keyword evidence="5" id="KW-1185">Reference proteome</keyword>
<dbReference type="Pfam" id="PF13185">
    <property type="entry name" value="GAF_2"/>
    <property type="match status" value="1"/>
</dbReference>
<dbReference type="Pfam" id="PF00211">
    <property type="entry name" value="Guanylate_cyc"/>
    <property type="match status" value="1"/>
</dbReference>
<dbReference type="InterPro" id="IPR029016">
    <property type="entry name" value="GAF-like_dom_sf"/>
</dbReference>
<dbReference type="GO" id="GO:0035556">
    <property type="term" value="P:intracellular signal transduction"/>
    <property type="evidence" value="ECO:0007669"/>
    <property type="project" value="InterPro"/>
</dbReference>
<dbReference type="AlphaFoldDB" id="A0A178MFN9"/>
<name>A0A178MFN9_9CHLR</name>
<comment type="similarity">
    <text evidence="1">Belongs to the adenylyl cyclase class-3 family.</text>
</comment>
<dbReference type="PANTHER" id="PTHR43081">
    <property type="entry name" value="ADENYLATE CYCLASE, TERMINAL-DIFFERENTIATION SPECIFIC-RELATED"/>
    <property type="match status" value="1"/>
</dbReference>
<protein>
    <submittedName>
        <fullName evidence="4">Adenylate cyclase</fullName>
    </submittedName>
</protein>
<dbReference type="InterPro" id="IPR003018">
    <property type="entry name" value="GAF"/>
</dbReference>
<sequence length="518" mass="57467">MARITVTIQGEQRTFPITERGLTIGRQLDNEIVLNHAIVSRKHARVELRGRRAWVIDLNSRNGVTVNRLRVKEEQLNDGDVIGVGPFELLYEDRAAQSVVLDDNRYFPVASESQAVAAHELQLQPADLQAFYQLSMRVNQALDYRELLDLVMEEIIRLVPAQRGFLLLRKGDELVPRVILPPGTGDVAIAGSIVRKAIDRGEAVLTHDARMEFAGSKSIIAANIRSAICAPLLTQGGAIGVILLDSPGREQFTPRDRDMVVAIANLAAVAIERARLTEELRVQGQVRHNLERFLSPNVAQALSRYVAQHGKLWEAQEQLVTVLFADVKGFTALSERLSPREVQDLLNEYLHEMTEVIFRYNGTVDKYIGDGIMAIFGAPRLPDEPFDEQHALRAVSAAVEMQQAQQRLVSRLDPDKAFTIRIGVNTGPAYTGFFGTRHRLEYTAIGDTVNTASRLESAAEPGTVFIGEDTARLVSDQFELQEMGELQLKGKQQRVRAYKVLGPRAKPGGQATIAYIGP</sequence>
<dbReference type="InterPro" id="IPR000253">
    <property type="entry name" value="FHA_dom"/>
</dbReference>
<dbReference type="InterPro" id="IPR001054">
    <property type="entry name" value="A/G_cyclase"/>
</dbReference>
<dbReference type="Proteomes" id="UP000078287">
    <property type="component" value="Unassembled WGS sequence"/>
</dbReference>
<feature type="domain" description="FHA" evidence="2">
    <location>
        <begin position="22"/>
        <end position="71"/>
    </location>
</feature>
<dbReference type="SUPFAM" id="SSF49879">
    <property type="entry name" value="SMAD/FHA domain"/>
    <property type="match status" value="1"/>
</dbReference>
<dbReference type="OrthoDB" id="9806704at2"/>
<dbReference type="EMBL" id="LWQS01000038">
    <property type="protein sequence ID" value="OAN47403.1"/>
    <property type="molecule type" value="Genomic_DNA"/>
</dbReference>
<dbReference type="Pfam" id="PF00498">
    <property type="entry name" value="FHA"/>
    <property type="match status" value="1"/>
</dbReference>
<dbReference type="SMART" id="SM00065">
    <property type="entry name" value="GAF"/>
    <property type="match status" value="1"/>
</dbReference>
<dbReference type="SUPFAM" id="SSF55073">
    <property type="entry name" value="Nucleotide cyclase"/>
    <property type="match status" value="1"/>
</dbReference>
<dbReference type="CDD" id="cd07302">
    <property type="entry name" value="CHD"/>
    <property type="match status" value="1"/>
</dbReference>
<evidence type="ECO:0000259" key="3">
    <source>
        <dbReference type="PROSITE" id="PS50125"/>
    </source>
</evidence>
<dbReference type="STRING" id="1707952.A6A03_01290"/>
<dbReference type="GO" id="GO:0004016">
    <property type="term" value="F:adenylate cyclase activity"/>
    <property type="evidence" value="ECO:0007669"/>
    <property type="project" value="UniProtKB-ARBA"/>
</dbReference>
<reference evidence="4 5" key="1">
    <citation type="submission" date="2016-04" db="EMBL/GenBank/DDBJ databases">
        <title>Chloroflexus islandicus sp. nov., a thermophilic filamentous anoxygenic phototrophic bacterium from geyser Strokkur (Iceland).</title>
        <authorList>
            <person name="Gaisin V.A."/>
            <person name="Kalashnikov A.M."/>
            <person name="Sukhacheva M.V."/>
            <person name="Grouzdev D.S."/>
            <person name="Ivanov T.M."/>
            <person name="Kuznetsov B."/>
            <person name="Gorlenko V.M."/>
        </authorList>
    </citation>
    <scope>NUCLEOTIDE SEQUENCE [LARGE SCALE GENOMIC DNA]</scope>
    <source>
        <strain evidence="5">isl-2</strain>
    </source>
</reference>
<accession>A0A178MFN9</accession>
<dbReference type="InterPro" id="IPR050697">
    <property type="entry name" value="Adenylyl/Guanylyl_Cyclase_3/4"/>
</dbReference>
<dbReference type="Gene3D" id="3.30.70.1230">
    <property type="entry name" value="Nucleotide cyclase"/>
    <property type="match status" value="1"/>
</dbReference>
<dbReference type="Gene3D" id="3.30.450.40">
    <property type="match status" value="1"/>
</dbReference>
<dbReference type="GO" id="GO:0006171">
    <property type="term" value="P:cAMP biosynthetic process"/>
    <property type="evidence" value="ECO:0007669"/>
    <property type="project" value="TreeGrafter"/>
</dbReference>
<comment type="caution">
    <text evidence="4">The sequence shown here is derived from an EMBL/GenBank/DDBJ whole genome shotgun (WGS) entry which is preliminary data.</text>
</comment>
<organism evidence="4 5">
    <name type="scientific">Chloroflexus islandicus</name>
    <dbReference type="NCBI Taxonomy" id="1707952"/>
    <lineage>
        <taxon>Bacteria</taxon>
        <taxon>Bacillati</taxon>
        <taxon>Chloroflexota</taxon>
        <taxon>Chloroflexia</taxon>
        <taxon>Chloroflexales</taxon>
        <taxon>Chloroflexineae</taxon>
        <taxon>Chloroflexaceae</taxon>
        <taxon>Chloroflexus</taxon>
    </lineage>
</organism>